<dbReference type="AlphaFoldDB" id="A0A8J4H8V2"/>
<evidence type="ECO:0000313" key="1">
    <source>
        <dbReference type="EMBL" id="HGC42504.1"/>
    </source>
</evidence>
<reference evidence="1" key="1">
    <citation type="journal article" date="2020" name="mSystems">
        <title>Genome- and Community-Level Interaction Insights into Carbon Utilization and Element Cycling Functions of Hydrothermarchaeota in Hydrothermal Sediment.</title>
        <authorList>
            <person name="Zhou Z."/>
            <person name="Liu Y."/>
            <person name="Xu W."/>
            <person name="Pan J."/>
            <person name="Luo Z.H."/>
            <person name="Li M."/>
        </authorList>
    </citation>
    <scope>NUCLEOTIDE SEQUENCE</scope>
    <source>
        <strain evidence="1">SpSt-997</strain>
    </source>
</reference>
<proteinExistence type="predicted"/>
<protein>
    <submittedName>
        <fullName evidence="1">DUF2589 domain-containing protein</fullName>
    </submittedName>
</protein>
<dbReference type="InterPro" id="IPR024510">
    <property type="entry name" value="DUF2589"/>
</dbReference>
<comment type="caution">
    <text evidence="1">The sequence shown here is derived from an EMBL/GenBank/DDBJ whole genome shotgun (WGS) entry which is preliminary data.</text>
</comment>
<name>A0A8J4H8V2_9PROT</name>
<gene>
    <name evidence="1" type="ORF">ENY07_04665</name>
</gene>
<organism evidence="1">
    <name type="scientific">Acidicaldus sp</name>
    <dbReference type="NCBI Taxonomy" id="1872105"/>
    <lineage>
        <taxon>Bacteria</taxon>
        <taxon>Pseudomonadati</taxon>
        <taxon>Pseudomonadota</taxon>
        <taxon>Alphaproteobacteria</taxon>
        <taxon>Acetobacterales</taxon>
        <taxon>Acetobacteraceae</taxon>
        <taxon>Acidicaldus</taxon>
    </lineage>
</organism>
<dbReference type="EMBL" id="DTQM01000089">
    <property type="protein sequence ID" value="HGC42504.1"/>
    <property type="molecule type" value="Genomic_DNA"/>
</dbReference>
<accession>A0A8J4H8V2</accession>
<sequence>MSGTVQTQATNLLSGIPFGYLIGAPMVAAIDAQGLAAMETVKFIEAVGFTSSGVPPVTTAQTVTFTYTKPVTPAAGGAPVSETMTLTVPLLSIVPIPFLRISQMTIAFTANIQADTSTQVTTANTTSFSASLSTSANFFFASAKLNASISNTSSTNTTANSAYNVQYTMGINVTAEQDSMPAGLQAILSILANTIAAPPAAAAGAGH</sequence>
<dbReference type="Pfam" id="PF11655">
    <property type="entry name" value="DUF2589"/>
    <property type="match status" value="1"/>
</dbReference>